<feature type="compositionally biased region" description="Polar residues" evidence="1">
    <location>
        <begin position="375"/>
        <end position="402"/>
    </location>
</feature>
<feature type="region of interest" description="Disordered" evidence="1">
    <location>
        <begin position="1239"/>
        <end position="1295"/>
    </location>
</feature>
<feature type="region of interest" description="Disordered" evidence="1">
    <location>
        <begin position="212"/>
        <end position="237"/>
    </location>
</feature>
<dbReference type="Proteomes" id="UP000250140">
    <property type="component" value="Unassembled WGS sequence"/>
</dbReference>
<accession>A0A8E2ETI6</accession>
<feature type="compositionally biased region" description="Acidic residues" evidence="1">
    <location>
        <begin position="593"/>
        <end position="614"/>
    </location>
</feature>
<feature type="compositionally biased region" description="Low complexity" evidence="1">
    <location>
        <begin position="212"/>
        <end position="224"/>
    </location>
</feature>
<organism evidence="4 5">
    <name type="scientific">Glonium stellatum</name>
    <dbReference type="NCBI Taxonomy" id="574774"/>
    <lineage>
        <taxon>Eukaryota</taxon>
        <taxon>Fungi</taxon>
        <taxon>Dikarya</taxon>
        <taxon>Ascomycota</taxon>
        <taxon>Pezizomycotina</taxon>
        <taxon>Dothideomycetes</taxon>
        <taxon>Pleosporomycetidae</taxon>
        <taxon>Gloniales</taxon>
        <taxon>Gloniaceae</taxon>
        <taxon>Glonium</taxon>
    </lineage>
</organism>
<dbReference type="InterPro" id="IPR013087">
    <property type="entry name" value="Znf_C2H2_type"/>
</dbReference>
<dbReference type="OrthoDB" id="5315052at2759"/>
<dbReference type="PROSITE" id="PS00028">
    <property type="entry name" value="ZINC_FINGER_C2H2_1"/>
    <property type="match status" value="1"/>
</dbReference>
<feature type="compositionally biased region" description="Polar residues" evidence="1">
    <location>
        <begin position="554"/>
        <end position="563"/>
    </location>
</feature>
<dbReference type="SMART" id="SM00355">
    <property type="entry name" value="ZnF_C2H2"/>
    <property type="match status" value="3"/>
</dbReference>
<dbReference type="Pfam" id="PF26082">
    <property type="entry name" value="zf-C2H2_AcuF"/>
    <property type="match status" value="1"/>
</dbReference>
<evidence type="ECO:0000256" key="1">
    <source>
        <dbReference type="SAM" id="MobiDB-lite"/>
    </source>
</evidence>
<feature type="region of interest" description="Disordered" evidence="1">
    <location>
        <begin position="720"/>
        <end position="885"/>
    </location>
</feature>
<gene>
    <name evidence="4" type="ORF">AOQ84DRAFT_400059</name>
</gene>
<proteinExistence type="predicted"/>
<feature type="compositionally biased region" description="Basic and acidic residues" evidence="1">
    <location>
        <begin position="720"/>
        <end position="735"/>
    </location>
</feature>
<feature type="compositionally biased region" description="Low complexity" evidence="1">
    <location>
        <begin position="355"/>
        <end position="374"/>
    </location>
</feature>
<dbReference type="EMBL" id="KV750474">
    <property type="protein sequence ID" value="OCL04551.1"/>
    <property type="molecule type" value="Genomic_DNA"/>
</dbReference>
<protein>
    <recommendedName>
        <fullName evidence="3">C2H2-type domain-containing protein</fullName>
    </recommendedName>
</protein>
<evidence type="ECO:0000313" key="4">
    <source>
        <dbReference type="EMBL" id="OCL04551.1"/>
    </source>
</evidence>
<feature type="compositionally biased region" description="Polar residues" evidence="1">
    <location>
        <begin position="1239"/>
        <end position="1255"/>
    </location>
</feature>
<evidence type="ECO:0000256" key="2">
    <source>
        <dbReference type="SAM" id="SignalP"/>
    </source>
</evidence>
<dbReference type="PANTHER" id="PTHR35391">
    <property type="entry name" value="C2H2-TYPE DOMAIN-CONTAINING PROTEIN-RELATED"/>
    <property type="match status" value="1"/>
</dbReference>
<feature type="region of interest" description="Disordered" evidence="1">
    <location>
        <begin position="525"/>
        <end position="563"/>
    </location>
</feature>
<feature type="region of interest" description="Disordered" evidence="1">
    <location>
        <begin position="576"/>
        <end position="647"/>
    </location>
</feature>
<feature type="chain" id="PRO_5034272499" description="C2H2-type domain-containing protein" evidence="2">
    <location>
        <begin position="17"/>
        <end position="1449"/>
    </location>
</feature>
<feature type="region of interest" description="Disordered" evidence="1">
    <location>
        <begin position="307"/>
        <end position="334"/>
    </location>
</feature>
<feature type="compositionally biased region" description="Polar residues" evidence="1">
    <location>
        <begin position="758"/>
        <end position="774"/>
    </location>
</feature>
<feature type="compositionally biased region" description="Polar residues" evidence="1">
    <location>
        <begin position="1375"/>
        <end position="1406"/>
    </location>
</feature>
<feature type="domain" description="C2H2-type" evidence="3">
    <location>
        <begin position="1091"/>
        <end position="1114"/>
    </location>
</feature>
<feature type="compositionally biased region" description="Basic residues" evidence="1">
    <location>
        <begin position="542"/>
        <end position="553"/>
    </location>
</feature>
<feature type="compositionally biased region" description="Low complexity" evidence="1">
    <location>
        <begin position="1423"/>
        <end position="1449"/>
    </location>
</feature>
<feature type="region of interest" description="Disordered" evidence="1">
    <location>
        <begin position="1375"/>
        <end position="1449"/>
    </location>
</feature>
<dbReference type="PANTHER" id="PTHR35391:SF3">
    <property type="entry name" value="FINGER DOMAIN PROTEIN, PUTATIVE (AFU_ORTHOLOGUE AFUA_8G04300)-RELATED"/>
    <property type="match status" value="1"/>
</dbReference>
<evidence type="ECO:0000313" key="5">
    <source>
        <dbReference type="Proteomes" id="UP000250140"/>
    </source>
</evidence>
<evidence type="ECO:0000259" key="3">
    <source>
        <dbReference type="PROSITE" id="PS00028"/>
    </source>
</evidence>
<feature type="compositionally biased region" description="Basic and acidic residues" evidence="1">
    <location>
        <begin position="410"/>
        <end position="422"/>
    </location>
</feature>
<feature type="region of interest" description="Disordered" evidence="1">
    <location>
        <begin position="350"/>
        <end position="492"/>
    </location>
</feature>
<dbReference type="InterPro" id="IPR058925">
    <property type="entry name" value="zf-C2H2_AcuF"/>
</dbReference>
<feature type="compositionally biased region" description="Polar residues" evidence="1">
    <location>
        <begin position="1269"/>
        <end position="1281"/>
    </location>
</feature>
<sequence length="1449" mass="159291">MLTNSFLRLALRISLALCGFKRYRSIKARLLRKEIEQRECCHGHGYGKRRTGTGTGTGLWRGASQRVLGGKIHLKIDPKHSAYNTLVEPAFYGSWTVIQCGSCARQQLRALSRSPVYGANHTNHCRGQNEPAIDYLSSSPSGNNFLSSNQSAFQFSAEPAMMDYNGMSGLASPNDPARDAVFTPQGSSYDSLHPDILNQTYAQQPHTFLQSSGALSTGTSAGQSLSPSAHSINDHVSPDGYLSDPMYHDYSQYTTPNFREQLLEDPLETLLNIEGNDVTSPFGQPYNNNSSLSLGVNTSSIPAFTHTQASVSSTNRSDSQLLSPSLTNQSSPVVGVDNLQNLNVAGIRLTANDFRPSSSPSPTGSSGGARSTPSKQQHSPALTNSPGGVSLANQQPRMSHLTSPIVRVENYSRGESPARSELSRTLSKRSHGSRRSGTHLSPFPVDDSSEDEIEQEPPPNAKPMFPSTERNEDGSWLPDNISGQAGINPDSREAMKEIYVPTIEEQAEQRLAAEKNAEVREWLTRSEGCSEAGDVASPALAVRKKRSANRQRAKSQNDANVRQTLGSSLGLGVQTAFDDSGIPGPGVYIDERSELDEDEDEDEGEEDEEEDEQPESPPANVQITTTEKDMPFFQHLSESDIPPQSSVISRPWNDVPFELEASSKPYQPPTSNHAMMRFSQRAKDIEAASLAATIGSRRMSESDLGSLHASAGISKLVDSDVNKGKNKEKRERRPSFFDSILPKRSNSNVLKRKGSHPLPQQQTPDFGQMQQNEPPLTLEKPKRMGSWGRPKSPRLDTNVSNHSKDGGPGSAANLSASSGPWAHAKNAIRRSRSRSDLGKSPGLAELLTQHGGPPIMLASPLADTEATRHNTPLPSPGNDDDNDEDMSQEAVIMDLKVRSDPIIPTYEGFKTHARQLNPRLVDYMVERITQEQTRRYKRLLEFKVKHLNAVKNGNCSSTKFCTALGGESKQLPPRAGNKDSEAPFIGFQITAPGSSDEDAEAATEGTVVSAQFPAGVPLPPVKRLPAEFECPLCFKVKKFYKPSDWTKHVHEDVQPFTCTFPNCGEPKSFKRKADWVRHENERHRQLENWTCSMADCNHVCYRKDNFVQHLVREHKIAEPRARAGRSGNNGTKDSSAHPDNAQGWQGGFPGASQPLKDPSEDVWALVEKCRQDTTKQPKDEPCRFCGNILTTWKKLTVHLAKHMEQISMPILPLVEQKQINADTIISPVVEMPEQARNQISTLPKSPSDNPSRYNPSSVVSSVTSPFDPTYSQYSSDASPSGLTAPAMHSYPPPQLLTYRPQQPVQASPFSFPVDNTSNYANRSYPGFLDTKQRSQYVNGVQIPDQLYRNSNVQNGSTRYAPPITPVSAYGQQPVFSSPVDTTPFSNDGLSSTYFPQDPPTSSTTQAGMGGPSQMVYDQGSGVQYQQSSYQQMPQYMQQQQQQSYPYRGQ</sequence>
<feature type="compositionally biased region" description="Basic residues" evidence="1">
    <location>
        <begin position="426"/>
        <end position="437"/>
    </location>
</feature>
<keyword evidence="2" id="KW-0732">Signal</keyword>
<feature type="region of interest" description="Disordered" evidence="1">
    <location>
        <begin position="1117"/>
        <end position="1159"/>
    </location>
</feature>
<keyword evidence="5" id="KW-1185">Reference proteome</keyword>
<feature type="signal peptide" evidence="2">
    <location>
        <begin position="1"/>
        <end position="16"/>
    </location>
</feature>
<reference evidence="4 5" key="1">
    <citation type="journal article" date="2016" name="Nat. Commun.">
        <title>Ectomycorrhizal ecology is imprinted in the genome of the dominant symbiotic fungus Cenococcum geophilum.</title>
        <authorList>
            <consortium name="DOE Joint Genome Institute"/>
            <person name="Peter M."/>
            <person name="Kohler A."/>
            <person name="Ohm R.A."/>
            <person name="Kuo A."/>
            <person name="Krutzmann J."/>
            <person name="Morin E."/>
            <person name="Arend M."/>
            <person name="Barry K.W."/>
            <person name="Binder M."/>
            <person name="Choi C."/>
            <person name="Clum A."/>
            <person name="Copeland A."/>
            <person name="Grisel N."/>
            <person name="Haridas S."/>
            <person name="Kipfer T."/>
            <person name="LaButti K."/>
            <person name="Lindquist E."/>
            <person name="Lipzen A."/>
            <person name="Maire R."/>
            <person name="Meier B."/>
            <person name="Mihaltcheva S."/>
            <person name="Molinier V."/>
            <person name="Murat C."/>
            <person name="Poggeler S."/>
            <person name="Quandt C.A."/>
            <person name="Sperisen C."/>
            <person name="Tritt A."/>
            <person name="Tisserant E."/>
            <person name="Crous P.W."/>
            <person name="Henrissat B."/>
            <person name="Nehls U."/>
            <person name="Egli S."/>
            <person name="Spatafora J.W."/>
            <person name="Grigoriev I.V."/>
            <person name="Martin F.M."/>
        </authorList>
    </citation>
    <scope>NUCLEOTIDE SEQUENCE [LARGE SCALE GENOMIC DNA]</scope>
    <source>
        <strain evidence="4 5">CBS 207.34</strain>
    </source>
</reference>
<name>A0A8E2ETI6_9PEZI</name>